<evidence type="ECO:0000313" key="2">
    <source>
        <dbReference type="EMBL" id="SDM58226.1"/>
    </source>
</evidence>
<gene>
    <name evidence="2" type="ORF">SAMN05192554_10481</name>
</gene>
<feature type="region of interest" description="Disordered" evidence="1">
    <location>
        <begin position="92"/>
        <end position="117"/>
    </location>
</feature>
<protein>
    <submittedName>
        <fullName evidence="2">Polyketide cyclase / dehydrase and lipid transport</fullName>
    </submittedName>
</protein>
<evidence type="ECO:0000256" key="1">
    <source>
        <dbReference type="SAM" id="MobiDB-lite"/>
    </source>
</evidence>
<accession>A0A1G9UE94</accession>
<dbReference type="EMBL" id="FNIA01000004">
    <property type="protein sequence ID" value="SDM58226.1"/>
    <property type="molecule type" value="Genomic_DNA"/>
</dbReference>
<name>A0A1G9UE94_9EURY</name>
<dbReference type="OrthoDB" id="167073at2157"/>
<dbReference type="SUPFAM" id="SSF55961">
    <property type="entry name" value="Bet v1-like"/>
    <property type="match status" value="1"/>
</dbReference>
<dbReference type="RefSeq" id="WP_089731858.1">
    <property type="nucleotide sequence ID" value="NZ_FNIA01000004.1"/>
</dbReference>
<dbReference type="Gene3D" id="3.30.530.20">
    <property type="match status" value="1"/>
</dbReference>
<dbReference type="InterPro" id="IPR019587">
    <property type="entry name" value="Polyketide_cyclase/dehydratase"/>
</dbReference>
<sequence length="188" mass="21574">MDAVELSTVVDVPREEAFEFLLDFTNHERYSEYVSDVTRRGDGSVGTRFDITLQWWKLSYTLTPAVTGLDRPNRIDWRIPKDVHARGYWGLEPADERPDAADAAADGGRSTGEDGPATRIRLRIEFDRQRSRLGRLRLPPMVSTDWVLRRIKPLAAREAQQVFERAVADLEGERRPVDLEFHVRPSTI</sequence>
<keyword evidence="3" id="KW-1185">Reference proteome</keyword>
<dbReference type="AlphaFoldDB" id="A0A1G9UE94"/>
<dbReference type="Pfam" id="PF10604">
    <property type="entry name" value="Polyketide_cyc2"/>
    <property type="match status" value="1"/>
</dbReference>
<proteinExistence type="predicted"/>
<organism evidence="2 3">
    <name type="scientific">Haloarchaeobius iranensis</name>
    <dbReference type="NCBI Taxonomy" id="996166"/>
    <lineage>
        <taxon>Archaea</taxon>
        <taxon>Methanobacteriati</taxon>
        <taxon>Methanobacteriota</taxon>
        <taxon>Stenosarchaea group</taxon>
        <taxon>Halobacteria</taxon>
        <taxon>Halobacteriales</taxon>
        <taxon>Halorubellaceae</taxon>
        <taxon>Haloarchaeobius</taxon>
    </lineage>
</organism>
<dbReference type="Proteomes" id="UP000199370">
    <property type="component" value="Unassembled WGS sequence"/>
</dbReference>
<dbReference type="InterPro" id="IPR023393">
    <property type="entry name" value="START-like_dom_sf"/>
</dbReference>
<reference evidence="2 3" key="1">
    <citation type="submission" date="2016-10" db="EMBL/GenBank/DDBJ databases">
        <authorList>
            <person name="de Groot N.N."/>
        </authorList>
    </citation>
    <scope>NUCLEOTIDE SEQUENCE [LARGE SCALE GENOMIC DNA]</scope>
    <source>
        <strain evidence="3">EB21,IBRC-M 10013,KCTC 4048</strain>
    </source>
</reference>
<evidence type="ECO:0000313" key="3">
    <source>
        <dbReference type="Proteomes" id="UP000199370"/>
    </source>
</evidence>
<dbReference type="STRING" id="996166.SAMN05192554_10481"/>
<dbReference type="CDD" id="cd07812">
    <property type="entry name" value="SRPBCC"/>
    <property type="match status" value="1"/>
</dbReference>